<dbReference type="Gene3D" id="3.40.50.10140">
    <property type="entry name" value="Toll/interleukin-1 receptor homology (TIR) domain"/>
    <property type="match status" value="1"/>
</dbReference>
<reference evidence="4" key="1">
    <citation type="submission" date="2015-09" db="EMBL/GenBank/DDBJ databases">
        <authorList>
            <person name="Daims H."/>
        </authorList>
    </citation>
    <scope>NUCLEOTIDE SEQUENCE [LARGE SCALE GENOMIC DNA]</scope>
</reference>
<feature type="region of interest" description="Disordered" evidence="1">
    <location>
        <begin position="452"/>
        <end position="479"/>
    </location>
</feature>
<gene>
    <name evidence="3" type="ORF">NITINOP_2996</name>
</gene>
<dbReference type="RefSeq" id="WP_062486946.1">
    <property type="nucleotide sequence ID" value="NZ_LN885086.1"/>
</dbReference>
<accession>A0A0S4KX91</accession>
<feature type="compositionally biased region" description="Acidic residues" evidence="1">
    <location>
        <begin position="454"/>
        <end position="470"/>
    </location>
</feature>
<dbReference type="AlphaFoldDB" id="A0A0S4KX91"/>
<dbReference type="InterPro" id="IPR035897">
    <property type="entry name" value="Toll_tir_struct_dom_sf"/>
</dbReference>
<dbReference type="PROSITE" id="PS50104">
    <property type="entry name" value="TIR"/>
    <property type="match status" value="1"/>
</dbReference>
<evidence type="ECO:0000259" key="2">
    <source>
        <dbReference type="PROSITE" id="PS50104"/>
    </source>
</evidence>
<evidence type="ECO:0000256" key="1">
    <source>
        <dbReference type="SAM" id="MobiDB-lite"/>
    </source>
</evidence>
<evidence type="ECO:0000313" key="3">
    <source>
        <dbReference type="EMBL" id="CUQ67968.1"/>
    </source>
</evidence>
<dbReference type="SUPFAM" id="SSF52200">
    <property type="entry name" value="Toll/Interleukin receptor TIR domain"/>
    <property type="match status" value="1"/>
</dbReference>
<dbReference type="Proteomes" id="UP000066284">
    <property type="component" value="Chromosome 1"/>
</dbReference>
<dbReference type="KEGG" id="nio:NITINOP_2996"/>
<proteinExistence type="predicted"/>
<evidence type="ECO:0000313" key="4">
    <source>
        <dbReference type="Proteomes" id="UP000066284"/>
    </source>
</evidence>
<dbReference type="OrthoDB" id="9806903at2"/>
<dbReference type="InterPro" id="IPR000157">
    <property type="entry name" value="TIR_dom"/>
</dbReference>
<name>A0A0S4KX91_9BACT</name>
<dbReference type="GO" id="GO:0007165">
    <property type="term" value="P:signal transduction"/>
    <property type="evidence" value="ECO:0007669"/>
    <property type="project" value="InterPro"/>
</dbReference>
<sequence length="479" mass="54191">MENRTAIFISHANPEDNEFAIWLGAHLSAAGYEVWADVLKLRGGEDWARKLEKAMRENARKVLLVGTASGVEKQGVRNEIQIASEVARIIRDDAFVIPLRLEPYQSPFQIVQAQFIDFMNGWGQGLSCLLETLEGYSIPRHESIHEESVQNWRGVQLAKSRTIQQVPQTLISSWLRIVEWPNAIRYYEFQGTGAEDQAKALSAQSAWPISLFGRGFFAFADIQNFICGQDGTPRLSQEKQWWVPHFLDNGDQDRRIGKREAENIVSNLTKLAVEKKLSDSQLARYDLSAGVSAWWVPTGLIADEKVSFKWQEGPSGRRNLTGEVTSGTRKHKWHYGISVKPRVSDNPHVKIISRVIFSEDGLMALDDAKAMHRLRRSVPKSWRNDRWRDMLLAFLYWLGKGERHIVFSTGSSSGIKVEVPPISMVCPVSIKAEETGMTEYIDAEADDPVFAASFDDEDTEETENVIESDDEGRPLQGRD</sequence>
<protein>
    <recommendedName>
        <fullName evidence="2">TIR domain-containing protein</fullName>
    </recommendedName>
</protein>
<feature type="domain" description="TIR" evidence="2">
    <location>
        <begin position="3"/>
        <end position="170"/>
    </location>
</feature>
<keyword evidence="4" id="KW-1185">Reference proteome</keyword>
<dbReference type="EMBL" id="LN885086">
    <property type="protein sequence ID" value="CUQ67968.1"/>
    <property type="molecule type" value="Genomic_DNA"/>
</dbReference>
<dbReference type="Pfam" id="PF13676">
    <property type="entry name" value="TIR_2"/>
    <property type="match status" value="1"/>
</dbReference>
<organism evidence="3 4">
    <name type="scientific">Candidatus Nitrospira inopinata</name>
    <dbReference type="NCBI Taxonomy" id="1715989"/>
    <lineage>
        <taxon>Bacteria</taxon>
        <taxon>Pseudomonadati</taxon>
        <taxon>Nitrospirota</taxon>
        <taxon>Nitrospiria</taxon>
        <taxon>Nitrospirales</taxon>
        <taxon>Nitrospiraceae</taxon>
        <taxon>Nitrospira</taxon>
    </lineage>
</organism>